<keyword evidence="3 6" id="KW-0274">FAD</keyword>
<feature type="domain" description="ERV/ALR sulfhydryl oxidase" evidence="8">
    <location>
        <begin position="57"/>
        <end position="159"/>
    </location>
</feature>
<evidence type="ECO:0000313" key="10">
    <source>
        <dbReference type="Proteomes" id="UP000019132"/>
    </source>
</evidence>
<protein>
    <recommendedName>
        <fullName evidence="6">Sulfhydryl oxidase</fullName>
        <ecNumber evidence="6">1.8.3.2</ecNumber>
    </recommendedName>
</protein>
<feature type="region of interest" description="Disordered" evidence="7">
    <location>
        <begin position="37"/>
        <end position="58"/>
    </location>
</feature>
<evidence type="ECO:0000313" key="9">
    <source>
        <dbReference type="EnsemblProtists" id="PYU1_T005222"/>
    </source>
</evidence>
<dbReference type="FunCoup" id="K3WJT0">
    <property type="interactions" value="11"/>
</dbReference>
<evidence type="ECO:0000256" key="6">
    <source>
        <dbReference type="RuleBase" id="RU371123"/>
    </source>
</evidence>
<dbReference type="EnsemblProtists" id="PYU1_T005222">
    <property type="protein sequence ID" value="PYU1_T005222"/>
    <property type="gene ID" value="PYU1_G005211"/>
</dbReference>
<sequence>MANVKADVKADPNCVEPACKSKVDMFKSFMGGGRGASTKASGAQHAAQEEPALPKDCPLGREELGNATWGLLHSMGIYYPEKPSKEYQEKTKTFIEALALMYPCVHCAEDFQNEVKKSPPKVDSRTSFSVWLCEQHNIVNKKIGKAAFPCTMEKLDERWKKGRPACWGEDADDEAIPSSLGQDTD</sequence>
<accession>K3WJT0</accession>
<comment type="cofactor">
    <cofactor evidence="1 6">
        <name>FAD</name>
        <dbReference type="ChEBI" id="CHEBI:57692"/>
    </cofactor>
</comment>
<dbReference type="OMA" id="CKAHFQK"/>
<keyword evidence="5" id="KW-1015">Disulfide bond</keyword>
<dbReference type="GO" id="GO:0016971">
    <property type="term" value="F:flavin-dependent sulfhydryl oxidase activity"/>
    <property type="evidence" value="ECO:0007669"/>
    <property type="project" value="InterPro"/>
</dbReference>
<evidence type="ECO:0000256" key="2">
    <source>
        <dbReference type="ARBA" id="ARBA00022630"/>
    </source>
</evidence>
<dbReference type="Gene3D" id="1.20.120.310">
    <property type="entry name" value="ERV/ALR sulfhydryl oxidase domain"/>
    <property type="match status" value="1"/>
</dbReference>
<evidence type="ECO:0000256" key="1">
    <source>
        <dbReference type="ARBA" id="ARBA00001974"/>
    </source>
</evidence>
<dbReference type="InterPro" id="IPR036774">
    <property type="entry name" value="ERV/ALR_sulphydryl_oxid_sf"/>
</dbReference>
<dbReference type="GO" id="GO:0005739">
    <property type="term" value="C:mitochondrion"/>
    <property type="evidence" value="ECO:0007669"/>
    <property type="project" value="TreeGrafter"/>
</dbReference>
<keyword evidence="10" id="KW-1185">Reference proteome</keyword>
<keyword evidence="4 6" id="KW-0560">Oxidoreductase</keyword>
<dbReference type="STRING" id="431595.K3WJT0"/>
<dbReference type="VEuPathDB" id="FungiDB:PYU1_G005211"/>
<reference evidence="10" key="2">
    <citation type="submission" date="2010-04" db="EMBL/GenBank/DDBJ databases">
        <authorList>
            <person name="Buell R."/>
            <person name="Hamilton J."/>
            <person name="Hostetler J."/>
        </authorList>
    </citation>
    <scope>NUCLEOTIDE SEQUENCE [LARGE SCALE GENOMIC DNA]</scope>
    <source>
        <strain evidence="10">DAOM:BR144</strain>
    </source>
</reference>
<dbReference type="GO" id="GO:0050660">
    <property type="term" value="F:flavin adenine dinucleotide binding"/>
    <property type="evidence" value="ECO:0007669"/>
    <property type="project" value="TreeGrafter"/>
</dbReference>
<dbReference type="Pfam" id="PF04777">
    <property type="entry name" value="Evr1_Alr"/>
    <property type="match status" value="1"/>
</dbReference>
<dbReference type="EC" id="1.8.3.2" evidence="6"/>
<evidence type="ECO:0000256" key="7">
    <source>
        <dbReference type="SAM" id="MobiDB-lite"/>
    </source>
</evidence>
<comment type="catalytic activity">
    <reaction evidence="6">
        <text>2 R'C(R)SH + O2 = R'C(R)S-S(R)CR' + H2O2</text>
        <dbReference type="Rhea" id="RHEA:17357"/>
        <dbReference type="ChEBI" id="CHEBI:15379"/>
        <dbReference type="ChEBI" id="CHEBI:16240"/>
        <dbReference type="ChEBI" id="CHEBI:16520"/>
        <dbReference type="ChEBI" id="CHEBI:17412"/>
        <dbReference type="EC" id="1.8.3.2"/>
    </reaction>
</comment>
<evidence type="ECO:0000256" key="3">
    <source>
        <dbReference type="ARBA" id="ARBA00022827"/>
    </source>
</evidence>
<feature type="region of interest" description="Disordered" evidence="7">
    <location>
        <begin position="165"/>
        <end position="185"/>
    </location>
</feature>
<dbReference type="InterPro" id="IPR017905">
    <property type="entry name" value="ERV/ALR_sulphydryl_oxidase"/>
</dbReference>
<dbReference type="SUPFAM" id="SSF69000">
    <property type="entry name" value="FAD-dependent thiol oxidase"/>
    <property type="match status" value="1"/>
</dbReference>
<proteinExistence type="predicted"/>
<dbReference type="InParanoid" id="K3WJT0"/>
<name>K3WJT0_GLOUD</name>
<evidence type="ECO:0000256" key="5">
    <source>
        <dbReference type="ARBA" id="ARBA00023157"/>
    </source>
</evidence>
<reference evidence="10" key="1">
    <citation type="journal article" date="2010" name="Genome Biol.">
        <title>Genome sequence of the necrotrophic plant pathogen Pythium ultimum reveals original pathogenicity mechanisms and effector repertoire.</title>
        <authorList>
            <person name="Levesque C.A."/>
            <person name="Brouwer H."/>
            <person name="Cano L."/>
            <person name="Hamilton J.P."/>
            <person name="Holt C."/>
            <person name="Huitema E."/>
            <person name="Raffaele S."/>
            <person name="Robideau G.P."/>
            <person name="Thines M."/>
            <person name="Win J."/>
            <person name="Zerillo M.M."/>
            <person name="Beakes G.W."/>
            <person name="Boore J.L."/>
            <person name="Busam D."/>
            <person name="Dumas B."/>
            <person name="Ferriera S."/>
            <person name="Fuerstenberg S.I."/>
            <person name="Gachon C.M."/>
            <person name="Gaulin E."/>
            <person name="Govers F."/>
            <person name="Grenville-Briggs L."/>
            <person name="Horner N."/>
            <person name="Hostetler J."/>
            <person name="Jiang R.H."/>
            <person name="Johnson J."/>
            <person name="Krajaejun T."/>
            <person name="Lin H."/>
            <person name="Meijer H.J."/>
            <person name="Moore B."/>
            <person name="Morris P."/>
            <person name="Phuntmart V."/>
            <person name="Puiu D."/>
            <person name="Shetty J."/>
            <person name="Stajich J.E."/>
            <person name="Tripathy S."/>
            <person name="Wawra S."/>
            <person name="van West P."/>
            <person name="Whitty B.R."/>
            <person name="Coutinho P.M."/>
            <person name="Henrissat B."/>
            <person name="Martin F."/>
            <person name="Thomas P.D."/>
            <person name="Tyler B.M."/>
            <person name="De Vries R.P."/>
            <person name="Kamoun S."/>
            <person name="Yandell M."/>
            <person name="Tisserat N."/>
            <person name="Buell C.R."/>
        </authorList>
    </citation>
    <scope>NUCLEOTIDE SEQUENCE</scope>
    <source>
        <strain evidence="10">DAOM:BR144</strain>
    </source>
</reference>
<dbReference type="EMBL" id="GL376633">
    <property type="status" value="NOT_ANNOTATED_CDS"/>
    <property type="molecule type" value="Genomic_DNA"/>
</dbReference>
<dbReference type="Proteomes" id="UP000019132">
    <property type="component" value="Unassembled WGS sequence"/>
</dbReference>
<evidence type="ECO:0000256" key="4">
    <source>
        <dbReference type="ARBA" id="ARBA00023002"/>
    </source>
</evidence>
<keyword evidence="2 6" id="KW-0285">Flavoprotein</keyword>
<dbReference type="eggNOG" id="KOG3355">
    <property type="taxonomic scope" value="Eukaryota"/>
</dbReference>
<dbReference type="HOGENOM" id="CLU_070631_3_0_1"/>
<dbReference type="AlphaFoldDB" id="K3WJT0"/>
<organism evidence="9 10">
    <name type="scientific">Globisporangium ultimum (strain ATCC 200006 / CBS 805.95 / DAOM BR144)</name>
    <name type="common">Pythium ultimum</name>
    <dbReference type="NCBI Taxonomy" id="431595"/>
    <lineage>
        <taxon>Eukaryota</taxon>
        <taxon>Sar</taxon>
        <taxon>Stramenopiles</taxon>
        <taxon>Oomycota</taxon>
        <taxon>Peronosporomycetes</taxon>
        <taxon>Pythiales</taxon>
        <taxon>Pythiaceae</taxon>
        <taxon>Globisporangium</taxon>
    </lineage>
</organism>
<evidence type="ECO:0000259" key="8">
    <source>
        <dbReference type="PROSITE" id="PS51324"/>
    </source>
</evidence>
<reference evidence="9" key="3">
    <citation type="submission" date="2015-02" db="UniProtKB">
        <authorList>
            <consortium name="EnsemblProtists"/>
        </authorList>
    </citation>
    <scope>IDENTIFICATION</scope>
    <source>
        <strain evidence="9">DAOM BR144</strain>
    </source>
</reference>
<dbReference type="FunFam" id="1.20.120.310:FF:000002">
    <property type="entry name" value="Sulfhydryl oxidase"/>
    <property type="match status" value="1"/>
</dbReference>
<dbReference type="PANTHER" id="PTHR12645:SF0">
    <property type="entry name" value="FAD-LINKED SULFHYDRYL OXIDASE ALR"/>
    <property type="match status" value="1"/>
</dbReference>
<dbReference type="PROSITE" id="PS51324">
    <property type="entry name" value="ERV_ALR"/>
    <property type="match status" value="1"/>
</dbReference>
<dbReference type="PANTHER" id="PTHR12645">
    <property type="entry name" value="ALR/ERV"/>
    <property type="match status" value="1"/>
</dbReference>
<dbReference type="InterPro" id="IPR039799">
    <property type="entry name" value="ALR/ERV"/>
</dbReference>